<protein>
    <submittedName>
        <fullName evidence="1">Glycerol-3-phosphate dehydrogenase</fullName>
    </submittedName>
</protein>
<evidence type="ECO:0000313" key="1">
    <source>
        <dbReference type="EMBL" id="MDH6504997.1"/>
    </source>
</evidence>
<name>A0AA43MD08_9BURK</name>
<keyword evidence="2" id="KW-1185">Reference proteome</keyword>
<gene>
    <name evidence="1" type="ORF">M2127_002327</name>
</gene>
<sequence>MGHANEVSFIDGGGTFFCDISNLRTLLNNSMKRYKATVNAAGMWVETILYAQNQAQAYRIFQAIFGPNNVPHQPLQIS</sequence>
<evidence type="ECO:0000313" key="2">
    <source>
        <dbReference type="Proteomes" id="UP001161160"/>
    </source>
</evidence>
<accession>A0AA43MD08</accession>
<reference evidence="1" key="1">
    <citation type="submission" date="2023-04" db="EMBL/GenBank/DDBJ databases">
        <title>Genome Encyclopedia of Bacteria and Archaea VI: Functional Genomics of Type Strains.</title>
        <authorList>
            <person name="Whitman W."/>
        </authorList>
    </citation>
    <scope>NUCLEOTIDE SEQUENCE</scope>
    <source>
        <strain evidence="1">Enz.4-51</strain>
    </source>
</reference>
<proteinExistence type="predicted"/>
<dbReference type="Proteomes" id="UP001161160">
    <property type="component" value="Unassembled WGS sequence"/>
</dbReference>
<dbReference type="EMBL" id="JARXYA010000027">
    <property type="protein sequence ID" value="MDH6504997.1"/>
    <property type="molecule type" value="Genomic_DNA"/>
</dbReference>
<dbReference type="AlphaFoldDB" id="A0AA43MD08"/>
<comment type="caution">
    <text evidence="1">The sequence shown here is derived from an EMBL/GenBank/DDBJ whole genome shotgun (WGS) entry which is preliminary data.</text>
</comment>
<organism evidence="1 2">
    <name type="scientific">Polynucleobacter sphagniphilus</name>
    <dbReference type="NCBI Taxonomy" id="1743169"/>
    <lineage>
        <taxon>Bacteria</taxon>
        <taxon>Pseudomonadati</taxon>
        <taxon>Pseudomonadota</taxon>
        <taxon>Betaproteobacteria</taxon>
        <taxon>Burkholderiales</taxon>
        <taxon>Burkholderiaceae</taxon>
        <taxon>Polynucleobacter</taxon>
    </lineage>
</organism>